<feature type="domain" description="J" evidence="3">
    <location>
        <begin position="12"/>
        <end position="70"/>
    </location>
</feature>
<proteinExistence type="predicted"/>
<gene>
    <name evidence="5" type="primary">LOC113731867</name>
</gene>
<dbReference type="CDD" id="cd10747">
    <property type="entry name" value="DnaJ_C"/>
    <property type="match status" value="1"/>
</dbReference>
<dbReference type="OrthoDB" id="550424at2759"/>
<reference evidence="5" key="2">
    <citation type="submission" date="2025-08" db="UniProtKB">
        <authorList>
            <consortium name="RefSeq"/>
        </authorList>
    </citation>
    <scope>IDENTIFICATION</scope>
    <source>
        <tissue evidence="5">Leaves</tissue>
    </source>
</reference>
<dbReference type="CDD" id="cd06257">
    <property type="entry name" value="DnaJ"/>
    <property type="match status" value="1"/>
</dbReference>
<dbReference type="RefSeq" id="XP_027113149.1">
    <property type="nucleotide sequence ID" value="XM_027257348.2"/>
</dbReference>
<evidence type="ECO:0000259" key="3">
    <source>
        <dbReference type="PROSITE" id="PS50076"/>
    </source>
</evidence>
<dbReference type="PRINTS" id="PR00625">
    <property type="entry name" value="JDOMAIN"/>
</dbReference>
<dbReference type="InterPro" id="IPR008971">
    <property type="entry name" value="HSP40/DnaJ_pept-bd"/>
</dbReference>
<dbReference type="PANTHER" id="PTHR24078">
    <property type="entry name" value="DNAJ HOMOLOG SUBFAMILY C MEMBER"/>
    <property type="match status" value="1"/>
</dbReference>
<dbReference type="GO" id="GO:0005829">
    <property type="term" value="C:cytosol"/>
    <property type="evidence" value="ECO:0007669"/>
    <property type="project" value="TreeGrafter"/>
</dbReference>
<dbReference type="SUPFAM" id="SSF49493">
    <property type="entry name" value="HSP40/DnaJ peptide-binding domain"/>
    <property type="match status" value="2"/>
</dbReference>
<keyword evidence="4" id="KW-1185">Reference proteome</keyword>
<evidence type="ECO:0000313" key="4">
    <source>
        <dbReference type="Proteomes" id="UP001652660"/>
    </source>
</evidence>
<dbReference type="GO" id="GO:0051082">
    <property type="term" value="F:unfolded protein binding"/>
    <property type="evidence" value="ECO:0007669"/>
    <property type="project" value="InterPro"/>
</dbReference>
<dbReference type="AlphaFoldDB" id="A0A6P6WCZ9"/>
<dbReference type="Gene3D" id="1.10.287.110">
    <property type="entry name" value="DnaJ domain"/>
    <property type="match status" value="1"/>
</dbReference>
<keyword evidence="1" id="KW-0143">Chaperone</keyword>
<reference evidence="4" key="1">
    <citation type="journal article" date="2025" name="Foods">
        <title>Unveiling the Microbial Signatures of Arabica Coffee Cherries: Insights into Ripeness Specific Diversity, Functional Traits, and Implications for Quality and Safety.</title>
        <authorList>
            <consortium name="RefSeq"/>
            <person name="Tenea G.N."/>
            <person name="Cifuentes V."/>
            <person name="Reyes P."/>
            <person name="Cevallos-Vallejos M."/>
        </authorList>
    </citation>
    <scope>NUCLEOTIDE SEQUENCE [LARGE SCALE GENOMIC DNA]</scope>
</reference>
<accession>A0A6P6WCZ9</accession>
<evidence type="ECO:0000256" key="1">
    <source>
        <dbReference type="ARBA" id="ARBA00023186"/>
    </source>
</evidence>
<dbReference type="SMART" id="SM00271">
    <property type="entry name" value="DnaJ"/>
    <property type="match status" value="1"/>
</dbReference>
<dbReference type="InterPro" id="IPR051339">
    <property type="entry name" value="DnaJ_subfamily_B"/>
</dbReference>
<dbReference type="Pfam" id="PF00226">
    <property type="entry name" value="DnaJ"/>
    <property type="match status" value="1"/>
</dbReference>
<dbReference type="InterPro" id="IPR001623">
    <property type="entry name" value="DnaJ_domain"/>
</dbReference>
<dbReference type="PROSITE" id="PS50076">
    <property type="entry name" value="DNAJ_2"/>
    <property type="match status" value="1"/>
</dbReference>
<dbReference type="FunFam" id="2.60.260.20:FF:000002">
    <property type="entry name" value="Dnaj homolog subfamily b member"/>
    <property type="match status" value="1"/>
</dbReference>
<evidence type="ECO:0000256" key="2">
    <source>
        <dbReference type="SAM" id="MobiDB-lite"/>
    </source>
</evidence>
<evidence type="ECO:0000313" key="5">
    <source>
        <dbReference type="RefSeq" id="XP_027113149.1"/>
    </source>
</evidence>
<dbReference type="InterPro" id="IPR002939">
    <property type="entry name" value="DnaJ_C"/>
</dbReference>
<feature type="region of interest" description="Disordered" evidence="2">
    <location>
        <begin position="66"/>
        <end position="172"/>
    </location>
</feature>
<dbReference type="Pfam" id="PF01556">
    <property type="entry name" value="DnaJ_C"/>
    <property type="match status" value="1"/>
</dbReference>
<dbReference type="Gene3D" id="2.60.260.20">
    <property type="entry name" value="Urease metallochaperone UreE, N-terminal domain"/>
    <property type="match status" value="2"/>
</dbReference>
<protein>
    <recommendedName>
        <fullName evidence="3">J domain-containing protein</fullName>
    </recommendedName>
</protein>
<organism evidence="4 5">
    <name type="scientific">Coffea arabica</name>
    <name type="common">Arabian coffee</name>
    <dbReference type="NCBI Taxonomy" id="13443"/>
    <lineage>
        <taxon>Eukaryota</taxon>
        <taxon>Viridiplantae</taxon>
        <taxon>Streptophyta</taxon>
        <taxon>Embryophyta</taxon>
        <taxon>Tracheophyta</taxon>
        <taxon>Spermatophyta</taxon>
        <taxon>Magnoliopsida</taxon>
        <taxon>eudicotyledons</taxon>
        <taxon>Gunneridae</taxon>
        <taxon>Pentapetalae</taxon>
        <taxon>asterids</taxon>
        <taxon>lamiids</taxon>
        <taxon>Gentianales</taxon>
        <taxon>Rubiaceae</taxon>
        <taxon>Ixoroideae</taxon>
        <taxon>Gardenieae complex</taxon>
        <taxon>Bertiereae - Coffeeae clade</taxon>
        <taxon>Coffeeae</taxon>
        <taxon>Coffea</taxon>
    </lineage>
</organism>
<name>A0A6P6WCZ9_COFAR</name>
<dbReference type="FunFam" id="2.60.260.20:FF:000006">
    <property type="entry name" value="DnaJ subfamily B member 13"/>
    <property type="match status" value="1"/>
</dbReference>
<dbReference type="Proteomes" id="UP001652660">
    <property type="component" value="Chromosome 2e"/>
</dbReference>
<dbReference type="SUPFAM" id="SSF46565">
    <property type="entry name" value="Chaperone J-domain"/>
    <property type="match status" value="1"/>
</dbReference>
<dbReference type="PANTHER" id="PTHR24078:SF522">
    <property type="entry name" value="DNAJ CHAPERONE C-TERMINAL DOMAIN-CONTAINING PROTEIN"/>
    <property type="match status" value="1"/>
</dbReference>
<dbReference type="GO" id="GO:0051087">
    <property type="term" value="F:protein-folding chaperone binding"/>
    <property type="evidence" value="ECO:0007669"/>
    <property type="project" value="TreeGrafter"/>
</dbReference>
<dbReference type="GeneID" id="113731867"/>
<dbReference type="InterPro" id="IPR036869">
    <property type="entry name" value="J_dom_sf"/>
</dbReference>
<feature type="compositionally biased region" description="Basic and acidic residues" evidence="2">
    <location>
        <begin position="68"/>
        <end position="83"/>
    </location>
</feature>
<dbReference type="GO" id="GO:0006457">
    <property type="term" value="P:protein folding"/>
    <property type="evidence" value="ECO:0007669"/>
    <property type="project" value="InterPro"/>
</dbReference>
<sequence>MADPVARSPPANLYSILGISKAASLADISKAYKSLVMKWHPDRNTSNKAEAEAKFSTINEAYRVLSSKKREEINGPSHDDPKTPENSYHHRSSSDDDEQFVISSPTLLSSTSTRITPTGTPRSSDGSSHRGIYNGAPSPRNFYGHSRSPNGTDTPSTPTTPEPPLVSLSKITSKRATNPIIYSQTTARRKAQPIQKKLECTLEELCHGCVKKVKITRDVISNAGIIVQEEEILRIKVKPGWKKGTKITFEGKGDERPGMHPADIIFIIDEKRHPLFKREGDDLELGVEIPLVQALTGCTISVPLLGGDQMDLSIDDIIFPGYEKIIPDQGMPISKQHGRRGDLRLRFLVEFPTDLSKQQRSAVVRILEDCC</sequence>
<feature type="compositionally biased region" description="Low complexity" evidence="2">
    <location>
        <begin position="102"/>
        <end position="118"/>
    </location>
</feature>